<reference evidence="3" key="1">
    <citation type="submission" date="2017-04" db="EMBL/GenBank/DDBJ databases">
        <authorList>
            <person name="Varghese N."/>
            <person name="Submissions S."/>
        </authorList>
    </citation>
    <scope>NUCLEOTIDE SEQUENCE [LARGE SCALE GENOMIC DNA]</scope>
    <source>
        <strain evidence="3">DSM 22618</strain>
    </source>
</reference>
<dbReference type="PANTHER" id="PTHR45431:SF3">
    <property type="entry name" value="RHODANESE-LIKE DOMAIN-CONTAINING PROTEIN 15, CHLOROPLASTIC"/>
    <property type="match status" value="1"/>
</dbReference>
<gene>
    <name evidence="2" type="ORF">SAMN02745746_00513</name>
</gene>
<dbReference type="InterPro" id="IPR001763">
    <property type="entry name" value="Rhodanese-like_dom"/>
</dbReference>
<dbReference type="InterPro" id="IPR036873">
    <property type="entry name" value="Rhodanese-like_dom_sf"/>
</dbReference>
<dbReference type="PANTHER" id="PTHR45431">
    <property type="entry name" value="RHODANESE-LIKE DOMAIN-CONTAINING PROTEIN 15, CHLOROPLASTIC"/>
    <property type="match status" value="1"/>
</dbReference>
<keyword evidence="2" id="KW-0808">Transferase</keyword>
<dbReference type="Pfam" id="PF00581">
    <property type="entry name" value="Rhodanese"/>
    <property type="match status" value="1"/>
</dbReference>
<dbReference type="RefSeq" id="WP_014086102.1">
    <property type="nucleotide sequence ID" value="NZ_FXAG01000002.1"/>
</dbReference>
<proteinExistence type="predicted"/>
<dbReference type="SUPFAM" id="SSF52821">
    <property type="entry name" value="Rhodanese/Cell cycle control phosphatase"/>
    <property type="match status" value="1"/>
</dbReference>
<dbReference type="PROSITE" id="PS50206">
    <property type="entry name" value="RHODANESE_3"/>
    <property type="match status" value="1"/>
</dbReference>
<sequence length="150" mass="16483">MSKINEILHRAGERGSSQGLPYAGAVTPDEAYELLQGIPEAVLVDVRSQAEWQFVGVVPDALRIELRSFPGMVPNPNFANQLMQQVDKEKVVLFLCRSGARSDEAARLATASGYATVYNVLEGFEGDKDAEQHRGRINGWKGRGLPWIQG</sequence>
<name>A0A1Y6B8I3_9NEIS</name>
<dbReference type="InterPro" id="IPR052367">
    <property type="entry name" value="Thiosulfate_ST/Rhodanese-like"/>
</dbReference>
<dbReference type="GO" id="GO:0016740">
    <property type="term" value="F:transferase activity"/>
    <property type="evidence" value="ECO:0007669"/>
    <property type="project" value="UniProtKB-KW"/>
</dbReference>
<dbReference type="Gene3D" id="3.40.250.10">
    <property type="entry name" value="Rhodanese-like domain"/>
    <property type="match status" value="1"/>
</dbReference>
<evidence type="ECO:0000313" key="2">
    <source>
        <dbReference type="EMBL" id="SME98425.1"/>
    </source>
</evidence>
<dbReference type="Proteomes" id="UP000192920">
    <property type="component" value="Unassembled WGS sequence"/>
</dbReference>
<organism evidence="2 3">
    <name type="scientific">Pseudogulbenkiania subflava DSM 22618</name>
    <dbReference type="NCBI Taxonomy" id="1123014"/>
    <lineage>
        <taxon>Bacteria</taxon>
        <taxon>Pseudomonadati</taxon>
        <taxon>Pseudomonadota</taxon>
        <taxon>Betaproteobacteria</taxon>
        <taxon>Neisseriales</taxon>
        <taxon>Chromobacteriaceae</taxon>
        <taxon>Pseudogulbenkiania</taxon>
    </lineage>
</organism>
<evidence type="ECO:0000259" key="1">
    <source>
        <dbReference type="PROSITE" id="PS50206"/>
    </source>
</evidence>
<keyword evidence="3" id="KW-1185">Reference proteome</keyword>
<feature type="domain" description="Rhodanese" evidence="1">
    <location>
        <begin position="37"/>
        <end position="136"/>
    </location>
</feature>
<dbReference type="EMBL" id="FXAG01000002">
    <property type="protein sequence ID" value="SME98425.1"/>
    <property type="molecule type" value="Genomic_DNA"/>
</dbReference>
<protein>
    <submittedName>
        <fullName evidence="2">Thiosulfate sulfurtransferase</fullName>
    </submittedName>
</protein>
<accession>A0A1Y6B8I3</accession>
<dbReference type="AlphaFoldDB" id="A0A1Y6B8I3"/>
<evidence type="ECO:0000313" key="3">
    <source>
        <dbReference type="Proteomes" id="UP000192920"/>
    </source>
</evidence>
<dbReference type="SMART" id="SM00450">
    <property type="entry name" value="RHOD"/>
    <property type="match status" value="1"/>
</dbReference>
<dbReference type="STRING" id="1123014.SAMN02745746_00513"/>
<dbReference type="CDD" id="cd01522">
    <property type="entry name" value="RHOD_1"/>
    <property type="match status" value="1"/>
</dbReference>